<name>A0A0R2NUP5_9LACO</name>
<reference evidence="1 2" key="1">
    <citation type="journal article" date="2015" name="Genome Announc.">
        <title>Expanding the biotechnology potential of lactobacilli through comparative genomics of 213 strains and associated genera.</title>
        <authorList>
            <person name="Sun Z."/>
            <person name="Harris H.M."/>
            <person name="McCann A."/>
            <person name="Guo C."/>
            <person name="Argimon S."/>
            <person name="Zhang W."/>
            <person name="Yang X."/>
            <person name="Jeffery I.B."/>
            <person name="Cooney J.C."/>
            <person name="Kagawa T.F."/>
            <person name="Liu W."/>
            <person name="Song Y."/>
            <person name="Salvetti E."/>
            <person name="Wrobel A."/>
            <person name="Rasinkangas P."/>
            <person name="Parkhill J."/>
            <person name="Rea M.C."/>
            <person name="O'Sullivan O."/>
            <person name="Ritari J."/>
            <person name="Douillard F.P."/>
            <person name="Paul Ross R."/>
            <person name="Yang R."/>
            <person name="Briner A.E."/>
            <person name="Felis G.E."/>
            <person name="de Vos W.M."/>
            <person name="Barrangou R."/>
            <person name="Klaenhammer T.R."/>
            <person name="Caufield P.W."/>
            <person name="Cui Y."/>
            <person name="Zhang H."/>
            <person name="O'Toole P.W."/>
        </authorList>
    </citation>
    <scope>NUCLEOTIDE SEQUENCE [LARGE SCALE GENOMIC DNA]</scope>
    <source>
        <strain evidence="1 2">DSM 21115</strain>
    </source>
</reference>
<organism evidence="1 2">
    <name type="scientific">Lactiplantibacillus fabifermentans DSM 21115</name>
    <dbReference type="NCBI Taxonomy" id="1413187"/>
    <lineage>
        <taxon>Bacteria</taxon>
        <taxon>Bacillati</taxon>
        <taxon>Bacillota</taxon>
        <taxon>Bacilli</taxon>
        <taxon>Lactobacillales</taxon>
        <taxon>Lactobacillaceae</taxon>
        <taxon>Lactiplantibacillus</taxon>
    </lineage>
</organism>
<sequence>MNVQSDRHFVSSSNIMNINLDENFGYSYGNNLAAKYIYEHSLAEYLIIMNPDMFIPKKGDLDNLVGKIDRARKENSKIIGGQPVIHTMGQSKYLSIRRIPDKFDMLIQVFFPLRILWRDRYKKLWFEDLMPFNSDVTYYIPSGSFFVIDTKEFVDNIKMFDKRTFLYEEEVILGYKIRLQNKAMLLDHSIVMNHSQGESTGAKNNSMNWFMFKHMLHSKNIYARDFLKTSTFFLIILDTLFYLNFSSQRIIKLLFRIFNKK</sequence>
<evidence type="ECO:0008006" key="3">
    <source>
        <dbReference type="Google" id="ProtNLM"/>
    </source>
</evidence>
<dbReference type="Proteomes" id="UP000050920">
    <property type="component" value="Unassembled WGS sequence"/>
</dbReference>
<gene>
    <name evidence="1" type="ORF">DY78_GL000269</name>
</gene>
<proteinExistence type="predicted"/>
<comment type="caution">
    <text evidence="1">The sequence shown here is derived from an EMBL/GenBank/DDBJ whole genome shotgun (WGS) entry which is preliminary data.</text>
</comment>
<dbReference type="SUPFAM" id="SSF53448">
    <property type="entry name" value="Nucleotide-diphospho-sugar transferases"/>
    <property type="match status" value="1"/>
</dbReference>
<dbReference type="Gene3D" id="3.90.550.10">
    <property type="entry name" value="Spore Coat Polysaccharide Biosynthesis Protein SpsA, Chain A"/>
    <property type="match status" value="1"/>
</dbReference>
<evidence type="ECO:0000313" key="1">
    <source>
        <dbReference type="EMBL" id="KRO29438.1"/>
    </source>
</evidence>
<dbReference type="EMBL" id="AYGX02000006">
    <property type="protein sequence ID" value="KRO29438.1"/>
    <property type="molecule type" value="Genomic_DNA"/>
</dbReference>
<dbReference type="AlphaFoldDB" id="A0A0R2NUP5"/>
<dbReference type="InterPro" id="IPR029044">
    <property type="entry name" value="Nucleotide-diphossugar_trans"/>
</dbReference>
<keyword evidence="2" id="KW-1185">Reference proteome</keyword>
<accession>A0A0R2NUP5</accession>
<evidence type="ECO:0000313" key="2">
    <source>
        <dbReference type="Proteomes" id="UP000050920"/>
    </source>
</evidence>
<protein>
    <recommendedName>
        <fullName evidence="3">Glycosyltransferase</fullName>
    </recommendedName>
</protein>